<dbReference type="AlphaFoldDB" id="A6IRY7"/>
<proteinExistence type="predicted"/>
<feature type="region of interest" description="Disordered" evidence="1">
    <location>
        <begin position="27"/>
        <end position="47"/>
    </location>
</feature>
<organism evidence="2 3">
    <name type="scientific">Rattus norvegicus</name>
    <name type="common">Rat</name>
    <dbReference type="NCBI Taxonomy" id="10116"/>
    <lineage>
        <taxon>Eukaryota</taxon>
        <taxon>Metazoa</taxon>
        <taxon>Chordata</taxon>
        <taxon>Craniata</taxon>
        <taxon>Vertebrata</taxon>
        <taxon>Euteleostomi</taxon>
        <taxon>Mammalia</taxon>
        <taxon>Eutheria</taxon>
        <taxon>Euarchontoglires</taxon>
        <taxon>Glires</taxon>
        <taxon>Rodentia</taxon>
        <taxon>Myomorpha</taxon>
        <taxon>Muroidea</taxon>
        <taxon>Muridae</taxon>
        <taxon>Murinae</taxon>
        <taxon>Rattus</taxon>
    </lineage>
</organism>
<evidence type="ECO:0000313" key="2">
    <source>
        <dbReference type="EMBL" id="EDL80338.1"/>
    </source>
</evidence>
<evidence type="ECO:0000256" key="1">
    <source>
        <dbReference type="SAM" id="MobiDB-lite"/>
    </source>
</evidence>
<reference evidence="3" key="1">
    <citation type="submission" date="2005-09" db="EMBL/GenBank/DDBJ databases">
        <authorList>
            <person name="Mural R.J."/>
            <person name="Li P.W."/>
            <person name="Adams M.D."/>
            <person name="Amanatides P.G."/>
            <person name="Baden-Tillson H."/>
            <person name="Barnstead M."/>
            <person name="Chin S.H."/>
            <person name="Dew I."/>
            <person name="Evans C.A."/>
            <person name="Ferriera S."/>
            <person name="Flanigan M."/>
            <person name="Fosler C."/>
            <person name="Glodek A."/>
            <person name="Gu Z."/>
            <person name="Holt R.A."/>
            <person name="Jennings D."/>
            <person name="Kraft C.L."/>
            <person name="Lu F."/>
            <person name="Nguyen T."/>
            <person name="Nusskern D.R."/>
            <person name="Pfannkoch C.M."/>
            <person name="Sitter C."/>
            <person name="Sutton G.G."/>
            <person name="Venter J.C."/>
            <person name="Wang Z."/>
            <person name="Woodage T."/>
            <person name="Zheng X.H."/>
            <person name="Zhong F."/>
        </authorList>
    </citation>
    <scope>NUCLEOTIDE SEQUENCE [LARGE SCALE GENOMIC DNA]</scope>
    <source>
        <strain>BN</strain>
        <strain evidence="3">Sprague-Dawley</strain>
    </source>
</reference>
<protein>
    <submittedName>
        <fullName evidence="2">RCG30606</fullName>
    </submittedName>
</protein>
<accession>A6IRY7</accession>
<name>A6IRY7_RAT</name>
<sequence>MASDHHNTTQVQRGCCCAQDHTAKPLPGWQASKPFPQEPSSASSSLPSNALLSIFSSWWSFLLYNQ</sequence>
<dbReference type="Proteomes" id="UP000234681">
    <property type="component" value="Chromosome 5"/>
</dbReference>
<dbReference type="EMBL" id="CH473968">
    <property type="protein sequence ID" value="EDL80338.1"/>
    <property type="molecule type" value="Genomic_DNA"/>
</dbReference>
<evidence type="ECO:0000313" key="3">
    <source>
        <dbReference type="Proteomes" id="UP000234681"/>
    </source>
</evidence>
<gene>
    <name evidence="2" type="ORF">rCG_30606</name>
</gene>